<reference evidence="1 2" key="1">
    <citation type="submission" date="2022-11" db="EMBL/GenBank/DDBJ databases">
        <title>Genome Sequencing of Nocardia sp. ON39_IFM12276 and assembly.</title>
        <authorList>
            <person name="Shimojima M."/>
            <person name="Toyokawa M."/>
            <person name="Uesaka K."/>
        </authorList>
    </citation>
    <scope>NUCLEOTIDE SEQUENCE [LARGE SCALE GENOMIC DNA]</scope>
    <source>
        <strain evidence="1 2">IFM 12276</strain>
    </source>
</reference>
<evidence type="ECO:0000313" key="1">
    <source>
        <dbReference type="EMBL" id="BDT99052.1"/>
    </source>
</evidence>
<dbReference type="EMBL" id="AP026978">
    <property type="protein sequence ID" value="BDT99052.1"/>
    <property type="molecule type" value="Genomic_DNA"/>
</dbReference>
<keyword evidence="2" id="KW-1185">Reference proteome</keyword>
<proteinExistence type="predicted"/>
<protein>
    <recommendedName>
        <fullName evidence="3">DNA-directed RNA polymerase subunit beta</fullName>
    </recommendedName>
</protein>
<name>A0ABM8CVR9_9NOCA</name>
<organism evidence="1 2">
    <name type="scientific">Nocardia sputorum</name>
    <dbReference type="NCBI Taxonomy" id="2984338"/>
    <lineage>
        <taxon>Bacteria</taxon>
        <taxon>Bacillati</taxon>
        <taxon>Actinomycetota</taxon>
        <taxon>Actinomycetes</taxon>
        <taxon>Mycobacteriales</taxon>
        <taxon>Nocardiaceae</taxon>
        <taxon>Nocardia</taxon>
    </lineage>
</organism>
<evidence type="ECO:0000313" key="2">
    <source>
        <dbReference type="Proteomes" id="UP001317870"/>
    </source>
</evidence>
<sequence>MSEPCLPAADTPASLCLFYRQCGLAAAVQPELGRIVVPAGRVGAITMPARLGQEVKALMQVRRRALGPILSHPRSGRWTYLVRPDLPDEVGLFAELFRLNVSVARYGAQIALPSPADRSPCFRVWVEPPRDTFRPSASVVVAAIRLRAGHRG</sequence>
<dbReference type="Proteomes" id="UP001317870">
    <property type="component" value="Chromosome"/>
</dbReference>
<gene>
    <name evidence="1" type="ORF">IFM12276_20810</name>
</gene>
<accession>A0ABM8CVR9</accession>
<evidence type="ECO:0008006" key="3">
    <source>
        <dbReference type="Google" id="ProtNLM"/>
    </source>
</evidence>
<dbReference type="RefSeq" id="WP_281879134.1">
    <property type="nucleotide sequence ID" value="NZ_AP026978.1"/>
</dbReference>